<protein>
    <submittedName>
        <fullName evidence="2">Uncharacterized protein</fullName>
    </submittedName>
</protein>
<dbReference type="KEGG" id="pcea:J3359_17420"/>
<keyword evidence="3" id="KW-1185">Reference proteome</keyword>
<reference evidence="2 3" key="1">
    <citation type="submission" date="2021-03" db="EMBL/GenBank/DDBJ databases">
        <title>Complete genome of Polaribacter_sp.SM13.</title>
        <authorList>
            <person name="Jeong S.W."/>
            <person name="Bae J.W."/>
        </authorList>
    </citation>
    <scope>NUCLEOTIDE SEQUENCE [LARGE SCALE GENOMIC DNA]</scope>
    <source>
        <strain evidence="2 3">SM13</strain>
    </source>
</reference>
<evidence type="ECO:0000313" key="2">
    <source>
        <dbReference type="EMBL" id="QTE22549.1"/>
    </source>
</evidence>
<dbReference type="AlphaFoldDB" id="A0A975CNF7"/>
<name>A0A975CNF7_9FLAO</name>
<feature type="transmembrane region" description="Helical" evidence="1">
    <location>
        <begin position="58"/>
        <end position="79"/>
    </location>
</feature>
<keyword evidence="1" id="KW-0472">Membrane</keyword>
<proteinExistence type="predicted"/>
<gene>
    <name evidence="2" type="ORF">J3359_17420</name>
</gene>
<dbReference type="EMBL" id="CP071869">
    <property type="protein sequence ID" value="QTE22549.1"/>
    <property type="molecule type" value="Genomic_DNA"/>
</dbReference>
<sequence length="105" mass="12485">MKEKEEILLQQKKQVQLKKEIKKIKKTMPIYLTGFVFAMFLIVFFLEDKMYIHFKGAINFILAGILLTIIIGILFYYYCQRKIRAKEKLSKAIGVKLYSLMKLEK</sequence>
<evidence type="ECO:0000256" key="1">
    <source>
        <dbReference type="SAM" id="Phobius"/>
    </source>
</evidence>
<dbReference type="Proteomes" id="UP000663920">
    <property type="component" value="Chromosome"/>
</dbReference>
<organism evidence="2 3">
    <name type="scientific">Polaribacter cellanae</name>
    <dbReference type="NCBI Taxonomy" id="2818493"/>
    <lineage>
        <taxon>Bacteria</taxon>
        <taxon>Pseudomonadati</taxon>
        <taxon>Bacteroidota</taxon>
        <taxon>Flavobacteriia</taxon>
        <taxon>Flavobacteriales</taxon>
        <taxon>Flavobacteriaceae</taxon>
    </lineage>
</organism>
<feature type="transmembrane region" description="Helical" evidence="1">
    <location>
        <begin position="28"/>
        <end position="46"/>
    </location>
</feature>
<keyword evidence="1" id="KW-1133">Transmembrane helix</keyword>
<dbReference type="RefSeq" id="WP_208078402.1">
    <property type="nucleotide sequence ID" value="NZ_CP071869.1"/>
</dbReference>
<keyword evidence="1" id="KW-0812">Transmembrane</keyword>
<accession>A0A975CNF7</accession>
<evidence type="ECO:0000313" key="3">
    <source>
        <dbReference type="Proteomes" id="UP000663920"/>
    </source>
</evidence>